<reference evidence="2" key="2">
    <citation type="submission" date="2018-07" db="EMBL/GenBank/DDBJ databases">
        <authorList>
            <person name="Mckenzie S.K."/>
            <person name="Kronauer D.J.C."/>
        </authorList>
    </citation>
    <scope>NUCLEOTIDE SEQUENCE</scope>
    <source>
        <strain evidence="2">Clonal line C1</strain>
    </source>
</reference>
<sequence>MQVTMLVPTFRKIVPFSLRRMAASVNYRNGTKIAQHYNEPDLVSTTVQKIAACRLYCTRSDSPPRVSLPMLMDGPSQIAPRFFTIFKLFYLAVFKIIPHIDKEFNAPEFVKGATHATTLISKALMNEDYESLNGLVTEDVIEALRMKIETLSPNQRQLIAVKENNMMLYAINDINVTTDKTGDEHSIEISIICHYFPDLDVKQKPMNMSMSELQKDITYVVCHYTFVRKYVNNVGGPWIVTFVNHYSVI</sequence>
<dbReference type="AlphaFoldDB" id="A0A3L8D6J7"/>
<evidence type="ECO:0000313" key="2">
    <source>
        <dbReference type="EMBL" id="RLU15663.1"/>
    </source>
</evidence>
<dbReference type="GO" id="GO:0005743">
    <property type="term" value="C:mitochondrial inner membrane"/>
    <property type="evidence" value="ECO:0007669"/>
    <property type="project" value="TreeGrafter"/>
</dbReference>
<name>A0A3L8D6J7_OOCBI</name>
<protein>
    <recommendedName>
        <fullName evidence="1">Tim44-like domain-containing protein</fullName>
    </recommendedName>
</protein>
<dbReference type="PANTHER" id="PTHR13333:SF5">
    <property type="entry name" value="M-AAA PROTEASE-INTERACTING PROTEIN 1, MITOCHONDRIAL"/>
    <property type="match status" value="1"/>
</dbReference>
<organism evidence="2">
    <name type="scientific">Ooceraea biroi</name>
    <name type="common">Clonal raider ant</name>
    <name type="synonym">Cerapachys biroi</name>
    <dbReference type="NCBI Taxonomy" id="2015173"/>
    <lineage>
        <taxon>Eukaryota</taxon>
        <taxon>Metazoa</taxon>
        <taxon>Ecdysozoa</taxon>
        <taxon>Arthropoda</taxon>
        <taxon>Hexapoda</taxon>
        <taxon>Insecta</taxon>
        <taxon>Pterygota</taxon>
        <taxon>Neoptera</taxon>
        <taxon>Endopterygota</taxon>
        <taxon>Hymenoptera</taxon>
        <taxon>Apocrita</taxon>
        <taxon>Aculeata</taxon>
        <taxon>Formicoidea</taxon>
        <taxon>Formicidae</taxon>
        <taxon>Dorylinae</taxon>
        <taxon>Ooceraea</taxon>
    </lineage>
</organism>
<gene>
    <name evidence="2" type="ORF">DMN91_011417</name>
</gene>
<dbReference type="Proteomes" id="UP000279307">
    <property type="component" value="Chromosome 12"/>
</dbReference>
<dbReference type="InterPro" id="IPR007379">
    <property type="entry name" value="Tim44-like_dom"/>
</dbReference>
<accession>A0A3L8D6J7</accession>
<dbReference type="SUPFAM" id="SSF54427">
    <property type="entry name" value="NTF2-like"/>
    <property type="match status" value="1"/>
</dbReference>
<feature type="domain" description="Tim44-like" evidence="1">
    <location>
        <begin position="93"/>
        <end position="153"/>
    </location>
</feature>
<dbReference type="InterPro" id="IPR032710">
    <property type="entry name" value="NTF2-like_dom_sf"/>
</dbReference>
<comment type="caution">
    <text evidence="2">The sequence shown here is derived from an EMBL/GenBank/DDBJ whole genome shotgun (WGS) entry which is preliminary data.</text>
</comment>
<dbReference type="PANTHER" id="PTHR13333">
    <property type="entry name" value="M-AAA PROTEASE-INTERACTING PROTEIN 1, MITOCHONDRIAL"/>
    <property type="match status" value="1"/>
</dbReference>
<dbReference type="Gene3D" id="3.10.450.240">
    <property type="match status" value="1"/>
</dbReference>
<dbReference type="GO" id="GO:0032979">
    <property type="term" value="P:protein insertion into mitochondrial inner membrane from matrix"/>
    <property type="evidence" value="ECO:0007669"/>
    <property type="project" value="TreeGrafter"/>
</dbReference>
<dbReference type="EMBL" id="QOIP01000012">
    <property type="protein sequence ID" value="RLU15663.1"/>
    <property type="molecule type" value="Genomic_DNA"/>
</dbReference>
<reference evidence="2" key="1">
    <citation type="journal article" date="2018" name="Genome Res.">
        <title>The genomic architecture and molecular evolution of ant odorant receptors.</title>
        <authorList>
            <person name="McKenzie S.K."/>
            <person name="Kronauer D.J.C."/>
        </authorList>
    </citation>
    <scope>NUCLEOTIDE SEQUENCE [LARGE SCALE GENOMIC DNA]</scope>
    <source>
        <strain evidence="2">Clonal line C1</strain>
    </source>
</reference>
<proteinExistence type="predicted"/>
<dbReference type="GO" id="GO:0043022">
    <property type="term" value="F:ribosome binding"/>
    <property type="evidence" value="ECO:0007669"/>
    <property type="project" value="TreeGrafter"/>
</dbReference>
<evidence type="ECO:0000259" key="1">
    <source>
        <dbReference type="Pfam" id="PF04280"/>
    </source>
</evidence>
<dbReference type="Pfam" id="PF04280">
    <property type="entry name" value="Tim44"/>
    <property type="match status" value="1"/>
</dbReference>